<keyword evidence="3" id="KW-0804">Transcription</keyword>
<accession>A0ABU9DSE8</accession>
<dbReference type="PRINTS" id="PR00032">
    <property type="entry name" value="HTHARAC"/>
</dbReference>
<dbReference type="PROSITE" id="PS01124">
    <property type="entry name" value="HTH_ARAC_FAMILY_2"/>
    <property type="match status" value="1"/>
</dbReference>
<evidence type="ECO:0000256" key="1">
    <source>
        <dbReference type="ARBA" id="ARBA00023015"/>
    </source>
</evidence>
<evidence type="ECO:0000313" key="5">
    <source>
        <dbReference type="EMBL" id="MEK8131810.1"/>
    </source>
</evidence>
<dbReference type="SMART" id="SM00342">
    <property type="entry name" value="HTH_ARAC"/>
    <property type="match status" value="1"/>
</dbReference>
<evidence type="ECO:0000259" key="4">
    <source>
        <dbReference type="PROSITE" id="PS01124"/>
    </source>
</evidence>
<organism evidence="5 6">
    <name type="scientific">Paenibacillus filicis</name>
    <dbReference type="NCBI Taxonomy" id="669464"/>
    <lineage>
        <taxon>Bacteria</taxon>
        <taxon>Bacillati</taxon>
        <taxon>Bacillota</taxon>
        <taxon>Bacilli</taxon>
        <taxon>Bacillales</taxon>
        <taxon>Paenibacillaceae</taxon>
        <taxon>Paenibacillus</taxon>
    </lineage>
</organism>
<dbReference type="PANTHER" id="PTHR47893:SF1">
    <property type="entry name" value="REGULATORY PROTEIN PCHR"/>
    <property type="match status" value="1"/>
</dbReference>
<proteinExistence type="predicted"/>
<keyword evidence="1" id="KW-0805">Transcription regulation</keyword>
<dbReference type="InterPro" id="IPR009057">
    <property type="entry name" value="Homeodomain-like_sf"/>
</dbReference>
<dbReference type="InterPro" id="IPR018060">
    <property type="entry name" value="HTH_AraC"/>
</dbReference>
<dbReference type="InterPro" id="IPR020449">
    <property type="entry name" value="Tscrpt_reg_AraC-type_HTH"/>
</dbReference>
<dbReference type="EMBL" id="JBBPCC010000024">
    <property type="protein sequence ID" value="MEK8131810.1"/>
    <property type="molecule type" value="Genomic_DNA"/>
</dbReference>
<dbReference type="PANTHER" id="PTHR47893">
    <property type="entry name" value="REGULATORY PROTEIN PCHR"/>
    <property type="match status" value="1"/>
</dbReference>
<keyword evidence="2" id="KW-0238">DNA-binding</keyword>
<name>A0ABU9DSE8_9BACL</name>
<dbReference type="PROSITE" id="PS00041">
    <property type="entry name" value="HTH_ARAC_FAMILY_1"/>
    <property type="match status" value="1"/>
</dbReference>
<feature type="domain" description="HTH araC/xylS-type" evidence="4">
    <location>
        <begin position="228"/>
        <end position="326"/>
    </location>
</feature>
<dbReference type="Pfam" id="PF12833">
    <property type="entry name" value="HTH_18"/>
    <property type="match status" value="1"/>
</dbReference>
<dbReference type="SUPFAM" id="SSF46689">
    <property type="entry name" value="Homeodomain-like"/>
    <property type="match status" value="2"/>
</dbReference>
<comment type="caution">
    <text evidence="5">The sequence shown here is derived from an EMBL/GenBank/DDBJ whole genome shotgun (WGS) entry which is preliminary data.</text>
</comment>
<dbReference type="InterPro" id="IPR018062">
    <property type="entry name" value="HTH_AraC-typ_CS"/>
</dbReference>
<dbReference type="Gene3D" id="1.10.10.60">
    <property type="entry name" value="Homeodomain-like"/>
    <property type="match status" value="1"/>
</dbReference>
<reference evidence="5 6" key="1">
    <citation type="submission" date="2024-04" db="EMBL/GenBank/DDBJ databases">
        <title>draft genome sequnece of Paenibacillus filicis.</title>
        <authorList>
            <person name="Kim D.-U."/>
        </authorList>
    </citation>
    <scope>NUCLEOTIDE SEQUENCE [LARGE SCALE GENOMIC DNA]</scope>
    <source>
        <strain evidence="5 6">KACC14197</strain>
    </source>
</reference>
<evidence type="ECO:0000256" key="3">
    <source>
        <dbReference type="ARBA" id="ARBA00023163"/>
    </source>
</evidence>
<evidence type="ECO:0000313" key="6">
    <source>
        <dbReference type="Proteomes" id="UP001469365"/>
    </source>
</evidence>
<sequence length="337" mass="38340">MSSIVRIEGMHDYFDRFSTMLGGRMSDSHPDEQQTQLPPQLGQGTITRIPIRAGMEVVITDMVLERDLQVQIEATYGLFELNYCMEGEIYCAWDGQEHHTGRHGGNVFNMDQIQLYMEKKGGMPIRTVEVRLSPAELLRYVRGTPDQPVVEALLQRTRGRIRPYADSPLVQACVRDLFQCTGWRSMKRLYAESKAMELIALIAQEGEGERDTGGSLIALSADDRERLEEARSLVLSRLEQPLSIPELARQVGINEYKLKRGFRELFGQTVFELVRQGRMEKALELMELDGMNVSETAVQVGYSNMSNFTSAFRRHYGLNPGAYIKQLSRRGVSLRRP</sequence>
<dbReference type="InterPro" id="IPR053142">
    <property type="entry name" value="PchR_regulatory_protein"/>
</dbReference>
<dbReference type="RefSeq" id="WP_341418942.1">
    <property type="nucleotide sequence ID" value="NZ_JBBPCC010000024.1"/>
</dbReference>
<dbReference type="Proteomes" id="UP001469365">
    <property type="component" value="Unassembled WGS sequence"/>
</dbReference>
<keyword evidence="6" id="KW-1185">Reference proteome</keyword>
<gene>
    <name evidence="5" type="ORF">WMW72_28275</name>
</gene>
<protein>
    <submittedName>
        <fullName evidence="5">AraC family transcriptional regulator</fullName>
    </submittedName>
</protein>
<evidence type="ECO:0000256" key="2">
    <source>
        <dbReference type="ARBA" id="ARBA00023125"/>
    </source>
</evidence>